<organism evidence="1 2">
    <name type="scientific">Taklimakanibacter albus</name>
    <dbReference type="NCBI Taxonomy" id="2800327"/>
    <lineage>
        <taxon>Bacteria</taxon>
        <taxon>Pseudomonadati</taxon>
        <taxon>Pseudomonadota</taxon>
        <taxon>Alphaproteobacteria</taxon>
        <taxon>Hyphomicrobiales</taxon>
        <taxon>Aestuariivirgaceae</taxon>
        <taxon>Taklimakanibacter</taxon>
    </lineage>
</organism>
<dbReference type="Proteomes" id="UP000616151">
    <property type="component" value="Unassembled WGS sequence"/>
</dbReference>
<proteinExistence type="predicted"/>
<accession>A0ACC5R2Q2</accession>
<evidence type="ECO:0000313" key="1">
    <source>
        <dbReference type="EMBL" id="MBK1866736.1"/>
    </source>
</evidence>
<gene>
    <name evidence="1" type="ORF">JHL16_10255</name>
</gene>
<protein>
    <submittedName>
        <fullName evidence="1">Glutathione S-transferase family protein</fullName>
    </submittedName>
</protein>
<reference evidence="1" key="1">
    <citation type="submission" date="2021-01" db="EMBL/GenBank/DDBJ databases">
        <authorList>
            <person name="Sun Q."/>
        </authorList>
    </citation>
    <scope>NUCLEOTIDE SEQUENCE</scope>
    <source>
        <strain evidence="1">YIM B02566</strain>
    </source>
</reference>
<comment type="caution">
    <text evidence="1">The sequence shown here is derived from an EMBL/GenBank/DDBJ whole genome shotgun (WGS) entry which is preliminary data.</text>
</comment>
<name>A0ACC5R2Q2_9HYPH</name>
<keyword evidence="2" id="KW-1185">Reference proteome</keyword>
<sequence>MYKLYNVKRCGSLSAHLVLEELGVPYQNIWLTMEQVRAPEFREISPLNMVPALGLPDGRAITESAAIVAFLTDAHPEAGLAPPTGSDDHAVYLSSLVFMANNIYPAIDLAFDARRLADSEEQNSAIRRKSLQKSLELFAMMEARLAEDGPFVVGERYSAADIYLFMLTIWGHPSEQAVLERFPHIARVAAHVRARPRLKAALDTHGALEIQTAEAA</sequence>
<evidence type="ECO:0000313" key="2">
    <source>
        <dbReference type="Proteomes" id="UP000616151"/>
    </source>
</evidence>
<dbReference type="EMBL" id="JAENHL010000006">
    <property type="protein sequence ID" value="MBK1866736.1"/>
    <property type="molecule type" value="Genomic_DNA"/>
</dbReference>